<organism evidence="2 3">
    <name type="scientific">Anopheles albimanus</name>
    <name type="common">New world malaria mosquito</name>
    <dbReference type="NCBI Taxonomy" id="7167"/>
    <lineage>
        <taxon>Eukaryota</taxon>
        <taxon>Metazoa</taxon>
        <taxon>Ecdysozoa</taxon>
        <taxon>Arthropoda</taxon>
        <taxon>Hexapoda</taxon>
        <taxon>Insecta</taxon>
        <taxon>Pterygota</taxon>
        <taxon>Neoptera</taxon>
        <taxon>Endopterygota</taxon>
        <taxon>Diptera</taxon>
        <taxon>Nematocera</taxon>
        <taxon>Culicoidea</taxon>
        <taxon>Culicidae</taxon>
        <taxon>Anophelinae</taxon>
        <taxon>Anopheles</taxon>
    </lineage>
</organism>
<reference evidence="2 3" key="1">
    <citation type="journal article" date="2017" name="G3 (Bethesda)">
        <title>The Physical Genome Mapping of Anopheles albimanus Corrected Scaffold Misassemblies and Identified Interarm Rearrangements in Genus Anopheles.</title>
        <authorList>
            <person name="Artemov G.N."/>
            <person name="Peery A.N."/>
            <person name="Jiang X."/>
            <person name="Tu Z."/>
            <person name="Stegniy V.N."/>
            <person name="Sharakhova M.V."/>
            <person name="Sharakhov I.V."/>
        </authorList>
    </citation>
    <scope>NUCLEOTIDE SEQUENCE [LARGE SCALE GENOMIC DNA]</scope>
    <source>
        <strain evidence="2 3">ALBI9_A</strain>
    </source>
</reference>
<evidence type="ECO:0000256" key="1">
    <source>
        <dbReference type="SAM" id="MobiDB-lite"/>
    </source>
</evidence>
<protein>
    <submittedName>
        <fullName evidence="2">Uncharacterized protein</fullName>
    </submittedName>
</protein>
<sequence>MSSLASSLAHAFLNPRSQVKGGYGNDVLPTRVKSLRLLAGEPPVRRVRSPQDTLGSDVSQPASKRMSRRVATETRREDFFLFGRAMHGERKLTAVNHREDKIPRARRRPNEARATADSSSTQQQQQGPTPSQRATASIPDR</sequence>
<evidence type="ECO:0000313" key="3">
    <source>
        <dbReference type="Proteomes" id="UP000069272"/>
    </source>
</evidence>
<reference evidence="2" key="2">
    <citation type="submission" date="2022-08" db="UniProtKB">
        <authorList>
            <consortium name="EnsemblMetazoa"/>
        </authorList>
    </citation>
    <scope>IDENTIFICATION</scope>
    <source>
        <strain evidence="2">STECLA/ALBI9_A</strain>
    </source>
</reference>
<evidence type="ECO:0000313" key="2">
    <source>
        <dbReference type="EnsemblMetazoa" id="AALB005942-PA"/>
    </source>
</evidence>
<feature type="compositionally biased region" description="Low complexity" evidence="1">
    <location>
        <begin position="112"/>
        <end position="132"/>
    </location>
</feature>
<dbReference type="AlphaFoldDB" id="A0A182FHE8"/>
<keyword evidence="3" id="KW-1185">Reference proteome</keyword>
<feature type="region of interest" description="Disordered" evidence="1">
    <location>
        <begin position="39"/>
        <end position="72"/>
    </location>
</feature>
<feature type="compositionally biased region" description="Polar residues" evidence="1">
    <location>
        <begin position="50"/>
        <end position="62"/>
    </location>
</feature>
<accession>A0A182FHE8</accession>
<feature type="compositionally biased region" description="Basic and acidic residues" evidence="1">
    <location>
        <begin position="92"/>
        <end position="111"/>
    </location>
</feature>
<dbReference type="EnsemblMetazoa" id="AALB005942-RA">
    <property type="protein sequence ID" value="AALB005942-PA"/>
    <property type="gene ID" value="AALB005942"/>
</dbReference>
<dbReference type="Proteomes" id="UP000069272">
    <property type="component" value="Chromosome 3L"/>
</dbReference>
<name>A0A182FHE8_ANOAL</name>
<proteinExistence type="predicted"/>
<feature type="region of interest" description="Disordered" evidence="1">
    <location>
        <begin position="92"/>
        <end position="141"/>
    </location>
</feature>
<dbReference type="VEuPathDB" id="VectorBase:AALB005942"/>